<dbReference type="AlphaFoldDB" id="A0A1E3X532"/>
<dbReference type="SUPFAM" id="SSF47175">
    <property type="entry name" value="Cytochromes"/>
    <property type="match status" value="1"/>
</dbReference>
<dbReference type="InterPro" id="IPR010980">
    <property type="entry name" value="Cyt_c/b562"/>
</dbReference>
<organism evidence="1 2">
    <name type="scientific">Candidatus Scalindua rubra</name>
    <dbReference type="NCBI Taxonomy" id="1872076"/>
    <lineage>
        <taxon>Bacteria</taxon>
        <taxon>Pseudomonadati</taxon>
        <taxon>Planctomycetota</taxon>
        <taxon>Candidatus Brocadiia</taxon>
        <taxon>Candidatus Brocadiales</taxon>
        <taxon>Candidatus Scalinduaceae</taxon>
        <taxon>Candidatus Scalindua</taxon>
    </lineage>
</organism>
<dbReference type="InterPro" id="IPR002321">
    <property type="entry name" value="Cyt_c_II"/>
</dbReference>
<dbReference type="PROSITE" id="PS51009">
    <property type="entry name" value="CYTCII"/>
    <property type="match status" value="1"/>
</dbReference>
<evidence type="ECO:0000313" key="1">
    <source>
        <dbReference type="EMBL" id="ODS30721.1"/>
    </source>
</evidence>
<dbReference type="Gene3D" id="1.20.120.10">
    <property type="entry name" value="Cytochrome c/b562"/>
    <property type="match status" value="1"/>
</dbReference>
<accession>A0A1E3X532</accession>
<protein>
    <submittedName>
        <fullName evidence="1">Cytochrome c (CII)</fullName>
    </submittedName>
</protein>
<dbReference type="GO" id="GO:0020037">
    <property type="term" value="F:heme binding"/>
    <property type="evidence" value="ECO:0007669"/>
    <property type="project" value="InterPro"/>
</dbReference>
<dbReference type="GO" id="GO:0009055">
    <property type="term" value="F:electron transfer activity"/>
    <property type="evidence" value="ECO:0007669"/>
    <property type="project" value="InterPro"/>
</dbReference>
<gene>
    <name evidence="1" type="primary">cyt_C2_3</name>
    <name evidence="1" type="ORF">SCARUB_04167</name>
</gene>
<proteinExistence type="predicted"/>
<dbReference type="Proteomes" id="UP000094056">
    <property type="component" value="Unassembled WGS sequence"/>
</dbReference>
<dbReference type="GO" id="GO:0005506">
    <property type="term" value="F:iron ion binding"/>
    <property type="evidence" value="ECO:0007669"/>
    <property type="project" value="InterPro"/>
</dbReference>
<dbReference type="EMBL" id="MAYW01000184">
    <property type="protein sequence ID" value="ODS30721.1"/>
    <property type="molecule type" value="Genomic_DNA"/>
</dbReference>
<evidence type="ECO:0000313" key="2">
    <source>
        <dbReference type="Proteomes" id="UP000094056"/>
    </source>
</evidence>
<dbReference type="GO" id="GO:0022900">
    <property type="term" value="P:electron transport chain"/>
    <property type="evidence" value="ECO:0007669"/>
    <property type="project" value="InterPro"/>
</dbReference>
<reference evidence="1 2" key="1">
    <citation type="submission" date="2016-07" db="EMBL/GenBank/DDBJ databases">
        <title>Draft genome of Scalindua rubra, obtained from a brine-seawater interface in the Red Sea, sheds light on salt adaptation in anammox bacteria.</title>
        <authorList>
            <person name="Speth D.R."/>
            <person name="Lagkouvardos I."/>
            <person name="Wang Y."/>
            <person name="Qian P.-Y."/>
            <person name="Dutilh B.E."/>
            <person name="Jetten M.S."/>
        </authorList>
    </citation>
    <scope>NUCLEOTIDE SEQUENCE [LARGE SCALE GENOMIC DNA]</scope>
    <source>
        <strain evidence="1">BSI-1</strain>
    </source>
</reference>
<comment type="caution">
    <text evidence="1">The sequence shown here is derived from an EMBL/GenBank/DDBJ whole genome shotgun (WGS) entry which is preliminary data.</text>
</comment>
<name>A0A1E3X532_9BACT</name>
<sequence length="150" mass="17349">MGILMAIASCKKPEEVNVERVEEIQTYVPKQEDLAGAMKRASIMMKRLARAVEDNDWVKMDMWAHELKEGIGFNCVELYMFENNDIPNEFIMLSDKFNSAINKLILCSKEHDTNNANLEFDRIIKSCDACHESFNKDMEKPLDFIHLEKG</sequence>